<dbReference type="Proteomes" id="UP001291930">
    <property type="component" value="Unassembled WGS sequence"/>
</dbReference>
<accession>A0ABU5K4C9</accession>
<reference evidence="2" key="1">
    <citation type="submission" date="2023-11" db="EMBL/GenBank/DDBJ databases">
        <title>Genome Sequence of Bacillus pseudomycoides stain BUPM19.</title>
        <authorList>
            <person name="Farhat A."/>
        </authorList>
    </citation>
    <scope>NUCLEOTIDE SEQUENCE [LARGE SCALE GENOMIC DNA]</scope>
    <source>
        <strain evidence="2">BUPM19</strain>
    </source>
</reference>
<protein>
    <submittedName>
        <fullName evidence="1">Uncharacterized protein</fullName>
    </submittedName>
</protein>
<gene>
    <name evidence="1" type="ORF">U2I54_27030</name>
</gene>
<dbReference type="EMBL" id="JAXOVW010000179">
    <property type="protein sequence ID" value="MDZ5610564.1"/>
    <property type="molecule type" value="Genomic_DNA"/>
</dbReference>
<evidence type="ECO:0000313" key="1">
    <source>
        <dbReference type="EMBL" id="MDZ5610564.1"/>
    </source>
</evidence>
<organism evidence="1 2">
    <name type="scientific">Bacillus bingmayongensis</name>
    <dbReference type="NCBI Taxonomy" id="1150157"/>
    <lineage>
        <taxon>Bacteria</taxon>
        <taxon>Bacillati</taxon>
        <taxon>Bacillota</taxon>
        <taxon>Bacilli</taxon>
        <taxon>Bacillales</taxon>
        <taxon>Bacillaceae</taxon>
        <taxon>Bacillus</taxon>
    </lineage>
</organism>
<keyword evidence="2" id="KW-1185">Reference proteome</keyword>
<name>A0ABU5K4C9_9BACI</name>
<proteinExistence type="predicted"/>
<dbReference type="RefSeq" id="WP_374219753.1">
    <property type="nucleotide sequence ID" value="NZ_JAXOVW010000179.1"/>
</dbReference>
<evidence type="ECO:0000313" key="2">
    <source>
        <dbReference type="Proteomes" id="UP001291930"/>
    </source>
</evidence>
<sequence>MPTKLKKYNGIMGFVFDKNINRIDLEMEIDRFIKHNDLDNLDI</sequence>
<comment type="caution">
    <text evidence="1">The sequence shown here is derived from an EMBL/GenBank/DDBJ whole genome shotgun (WGS) entry which is preliminary data.</text>
</comment>